<organism evidence="1 2">
    <name type="scientific">Holothuria leucospilota</name>
    <name type="common">Black long sea cucumber</name>
    <name type="synonym">Mertensiothuria leucospilota</name>
    <dbReference type="NCBI Taxonomy" id="206669"/>
    <lineage>
        <taxon>Eukaryota</taxon>
        <taxon>Metazoa</taxon>
        <taxon>Echinodermata</taxon>
        <taxon>Eleutherozoa</taxon>
        <taxon>Echinozoa</taxon>
        <taxon>Holothuroidea</taxon>
        <taxon>Aspidochirotacea</taxon>
        <taxon>Aspidochirotida</taxon>
        <taxon>Holothuriidae</taxon>
        <taxon>Holothuria</taxon>
    </lineage>
</organism>
<dbReference type="Proteomes" id="UP001152320">
    <property type="component" value="Chromosome 18"/>
</dbReference>
<sequence>MGNERDGEYKYRKVILYLPDRYSKRGEGLTKAFSECFFVVSVLKITIYQGR</sequence>
<dbReference type="AlphaFoldDB" id="A0A9Q0YLJ1"/>
<reference evidence="1" key="1">
    <citation type="submission" date="2021-10" db="EMBL/GenBank/DDBJ databases">
        <title>Tropical sea cucumber genome reveals ecological adaptation and Cuvierian tubules defense mechanism.</title>
        <authorList>
            <person name="Chen T."/>
        </authorList>
    </citation>
    <scope>NUCLEOTIDE SEQUENCE</scope>
    <source>
        <strain evidence="1">Nanhai2018</strain>
        <tissue evidence="1">Muscle</tissue>
    </source>
</reference>
<protein>
    <submittedName>
        <fullName evidence="1">Uncharacterized protein</fullName>
    </submittedName>
</protein>
<proteinExistence type="predicted"/>
<evidence type="ECO:0000313" key="2">
    <source>
        <dbReference type="Proteomes" id="UP001152320"/>
    </source>
</evidence>
<accession>A0A9Q0YLJ1</accession>
<evidence type="ECO:0000313" key="1">
    <source>
        <dbReference type="EMBL" id="KAJ8024667.1"/>
    </source>
</evidence>
<keyword evidence="2" id="KW-1185">Reference proteome</keyword>
<gene>
    <name evidence="1" type="ORF">HOLleu_34632</name>
</gene>
<comment type="caution">
    <text evidence="1">The sequence shown here is derived from an EMBL/GenBank/DDBJ whole genome shotgun (WGS) entry which is preliminary data.</text>
</comment>
<name>A0A9Q0YLJ1_HOLLE</name>
<dbReference type="EMBL" id="JAIZAY010000018">
    <property type="protein sequence ID" value="KAJ8024667.1"/>
    <property type="molecule type" value="Genomic_DNA"/>
</dbReference>